<dbReference type="EMBL" id="UINC01127325">
    <property type="protein sequence ID" value="SVD06369.1"/>
    <property type="molecule type" value="Genomic_DNA"/>
</dbReference>
<gene>
    <name evidence="1" type="ORF">METZ01_LOCUS359223</name>
</gene>
<proteinExistence type="predicted"/>
<evidence type="ECO:0000313" key="1">
    <source>
        <dbReference type="EMBL" id="SVD06369.1"/>
    </source>
</evidence>
<dbReference type="AlphaFoldDB" id="A0A382S924"/>
<sequence>RPMPPSLSTRPRRAALLLRLWHLKMATSVVRRTPARGP</sequence>
<name>A0A382S924_9ZZZZ</name>
<reference evidence="1" key="1">
    <citation type="submission" date="2018-05" db="EMBL/GenBank/DDBJ databases">
        <authorList>
            <person name="Lanie J.A."/>
            <person name="Ng W.-L."/>
            <person name="Kazmierczak K.M."/>
            <person name="Andrzejewski T.M."/>
            <person name="Davidsen T.M."/>
            <person name="Wayne K.J."/>
            <person name="Tettelin H."/>
            <person name="Glass J.I."/>
            <person name="Rusch D."/>
            <person name="Podicherti R."/>
            <person name="Tsui H.-C.T."/>
            <person name="Winkler M.E."/>
        </authorList>
    </citation>
    <scope>NUCLEOTIDE SEQUENCE</scope>
</reference>
<feature type="non-terminal residue" evidence="1">
    <location>
        <position position="1"/>
    </location>
</feature>
<feature type="non-terminal residue" evidence="1">
    <location>
        <position position="38"/>
    </location>
</feature>
<accession>A0A382S924</accession>
<organism evidence="1">
    <name type="scientific">marine metagenome</name>
    <dbReference type="NCBI Taxonomy" id="408172"/>
    <lineage>
        <taxon>unclassified sequences</taxon>
        <taxon>metagenomes</taxon>
        <taxon>ecological metagenomes</taxon>
    </lineage>
</organism>
<protein>
    <submittedName>
        <fullName evidence="1">Uncharacterized protein</fullName>
    </submittedName>
</protein>